<gene>
    <name evidence="2" type="ORF">EAE98_012463</name>
</gene>
<protein>
    <recommendedName>
        <fullName evidence="4">Zn(2)-C6 fungal-type domain-containing protein</fullName>
    </recommendedName>
</protein>
<dbReference type="GeneID" id="62239234"/>
<evidence type="ECO:0000256" key="1">
    <source>
        <dbReference type="SAM" id="MobiDB-lite"/>
    </source>
</evidence>
<sequence length="831" mass="94419">MTWIMLEKDGGDGPDPLKIWTVANWDGIDSEVKEKELKEFESKGENWSPKPVNSRSIFRTIHAPITVTDSAISGGMGWPPWLMRDVIRSFKYTVKNESCTNEGTDVVASGILDQVLLKIGKDPEHFAARGDDVRLFTEKDDLQCLVDEIVDLQKLVEKGCKCGKKCVAGKYECVRAKRRCGSTCPKGRACSNGYGRPLCQGLYADQWTKFGYSGLYRDPAPILTLNSLINNNDVTIHSGDSTVECELEPATTNRTRRKRNASYDLGTRTSRPRRTSLGASFTTGRSTNHPFSSPPSRSNSPRLQHASLFGLLEHANEANGLNKNLVQKRSRQNVAHFDIFAVDKATPTEGMFLEQKADKFITAVLPGWLLADEPKENQGGSPGVLTPGGILNHNGLSNLTPFTSINLSYADEYYRDDLRSKYFDNTMAADAQLIKVIDESWNEEEDHEDTYTHFLYQANLRLVMQVKDYVDDDDDEVTIVSRDSQEAIEIMDKFMFLAKKESLSDIKVRIAELKCRMFLNEFSVKQNETLAQILGARRSFELKNLQMIRKTWDEFESLFARNTDDANLGTLQLTLLIEWNIKRELWDSFHEGSPEAIQAEALATQFKSFYSYALCMLVFADVVYLVAMGDLRTLSNVDHRDSRLQFWEEKLSDRTIRTFSKLMQHCLVRECVIEAGDVQSYIRKYLSRLSDDIFRFQIVGKEIEPYWPLYDQYFEEMMCGRFVCTSIDVPVNKLELVGCMRETGEETRSYQFIAIQESTKTLFKFMAEIDLHDALAFEVVEGVVTNQKIRNHPAIDDVEACKIYDHILANVFKSTMQAMASPHVGLDDEAG</sequence>
<evidence type="ECO:0008006" key="4">
    <source>
        <dbReference type="Google" id="ProtNLM"/>
    </source>
</evidence>
<feature type="compositionally biased region" description="Low complexity" evidence="1">
    <location>
        <begin position="290"/>
        <end position="302"/>
    </location>
</feature>
<comment type="caution">
    <text evidence="2">The sequence shown here is derived from an EMBL/GenBank/DDBJ whole genome shotgun (WGS) entry which is preliminary data.</text>
</comment>
<dbReference type="EMBL" id="RCSX01000070">
    <property type="protein sequence ID" value="KAF7907968.1"/>
    <property type="molecule type" value="Genomic_DNA"/>
</dbReference>
<dbReference type="Proteomes" id="UP000783213">
    <property type="component" value="Unassembled WGS sequence"/>
</dbReference>
<dbReference type="RefSeq" id="XP_038803553.1">
    <property type="nucleotide sequence ID" value="XM_038960088.1"/>
</dbReference>
<feature type="compositionally biased region" description="Polar residues" evidence="1">
    <location>
        <begin position="277"/>
        <end position="289"/>
    </location>
</feature>
<organism evidence="2 3">
    <name type="scientific">Botrytis deweyae</name>
    <dbReference type="NCBI Taxonomy" id="2478750"/>
    <lineage>
        <taxon>Eukaryota</taxon>
        <taxon>Fungi</taxon>
        <taxon>Dikarya</taxon>
        <taxon>Ascomycota</taxon>
        <taxon>Pezizomycotina</taxon>
        <taxon>Leotiomycetes</taxon>
        <taxon>Helotiales</taxon>
        <taxon>Sclerotiniaceae</taxon>
        <taxon>Botrytis</taxon>
    </lineage>
</organism>
<reference evidence="2 3" key="1">
    <citation type="journal article" date="2020" name="Genome Biol. Evol.">
        <title>Comparative genomics of Sclerotiniaceae.</title>
        <authorList>
            <person name="Valero Jimenez C.A."/>
            <person name="Steentjes M."/>
            <person name="Scholten O.E."/>
            <person name="Van Kan J.A.L."/>
        </authorList>
    </citation>
    <scope>NUCLEOTIDE SEQUENCE [LARGE SCALE GENOMIC DNA]</scope>
    <source>
        <strain evidence="2 3">B1</strain>
    </source>
</reference>
<accession>A0ABQ7I2Y4</accession>
<keyword evidence="3" id="KW-1185">Reference proteome</keyword>
<evidence type="ECO:0000313" key="3">
    <source>
        <dbReference type="Proteomes" id="UP000783213"/>
    </source>
</evidence>
<proteinExistence type="predicted"/>
<evidence type="ECO:0000313" key="2">
    <source>
        <dbReference type="EMBL" id="KAF7907968.1"/>
    </source>
</evidence>
<name>A0ABQ7I2Y4_9HELO</name>
<feature type="region of interest" description="Disordered" evidence="1">
    <location>
        <begin position="248"/>
        <end position="302"/>
    </location>
</feature>